<dbReference type="STRING" id="984486.A0A1E3QM60"/>
<gene>
    <name evidence="1" type="ORF">BABINDRAFT_152943</name>
</gene>
<sequence>MESNFVEPQQNGLSNPITASRPSILQFTMDGPDFQSTLMTDVLAAEAFASYPESLVDSDYDYDSDYSDDDIVDAQKLWEDNLKQLNEVCFLILIPVVGKLLGRRFALNIWRIVADHIWK</sequence>
<dbReference type="GeneID" id="30145098"/>
<name>A0A1E3QM60_9ASCO</name>
<protein>
    <submittedName>
        <fullName evidence="1">Uncharacterized protein</fullName>
    </submittedName>
</protein>
<proteinExistence type="predicted"/>
<dbReference type="InterPro" id="IPR037652">
    <property type="entry name" value="Mim2"/>
</dbReference>
<organism evidence="1 2">
    <name type="scientific">Babjeviella inositovora NRRL Y-12698</name>
    <dbReference type="NCBI Taxonomy" id="984486"/>
    <lineage>
        <taxon>Eukaryota</taxon>
        <taxon>Fungi</taxon>
        <taxon>Dikarya</taxon>
        <taxon>Ascomycota</taxon>
        <taxon>Saccharomycotina</taxon>
        <taxon>Pichiomycetes</taxon>
        <taxon>Serinales incertae sedis</taxon>
        <taxon>Babjeviella</taxon>
    </lineage>
</organism>
<keyword evidence="2" id="KW-1185">Reference proteome</keyword>
<dbReference type="Pfam" id="PF19117">
    <property type="entry name" value="Mim2"/>
    <property type="match status" value="1"/>
</dbReference>
<dbReference type="PANTHER" id="PTHR28230">
    <property type="entry name" value="CHROMOSOME 1, WHOLE GENOME SHOTGUN SEQUENCE"/>
    <property type="match status" value="1"/>
</dbReference>
<dbReference type="AlphaFoldDB" id="A0A1E3QM60"/>
<accession>A0A1E3QM60</accession>
<dbReference type="EMBL" id="KV454434">
    <property type="protein sequence ID" value="ODQ78771.1"/>
    <property type="molecule type" value="Genomic_DNA"/>
</dbReference>
<evidence type="ECO:0000313" key="2">
    <source>
        <dbReference type="Proteomes" id="UP000094336"/>
    </source>
</evidence>
<evidence type="ECO:0000313" key="1">
    <source>
        <dbReference type="EMBL" id="ODQ78771.1"/>
    </source>
</evidence>
<dbReference type="RefSeq" id="XP_018984099.1">
    <property type="nucleotide sequence ID" value="XM_019127245.1"/>
</dbReference>
<dbReference type="GO" id="GO:0005741">
    <property type="term" value="C:mitochondrial outer membrane"/>
    <property type="evidence" value="ECO:0007669"/>
    <property type="project" value="TreeGrafter"/>
</dbReference>
<dbReference type="OrthoDB" id="5555533at2759"/>
<dbReference type="Proteomes" id="UP000094336">
    <property type="component" value="Unassembled WGS sequence"/>
</dbReference>
<dbReference type="PANTHER" id="PTHR28230:SF1">
    <property type="entry name" value="MITOCHONDRIAL IMPORT PROTEIN 2"/>
    <property type="match status" value="1"/>
</dbReference>
<dbReference type="GO" id="GO:0045040">
    <property type="term" value="P:protein insertion into mitochondrial outer membrane"/>
    <property type="evidence" value="ECO:0007669"/>
    <property type="project" value="InterPro"/>
</dbReference>
<reference evidence="2" key="1">
    <citation type="submission" date="2016-05" db="EMBL/GenBank/DDBJ databases">
        <title>Comparative genomics of biotechnologically important yeasts.</title>
        <authorList>
            <consortium name="DOE Joint Genome Institute"/>
            <person name="Riley R."/>
            <person name="Haridas S."/>
            <person name="Wolfe K.H."/>
            <person name="Lopes M.R."/>
            <person name="Hittinger C.T."/>
            <person name="Goker M."/>
            <person name="Salamov A."/>
            <person name="Wisecaver J."/>
            <person name="Long T.M."/>
            <person name="Aerts A.L."/>
            <person name="Barry K."/>
            <person name="Choi C."/>
            <person name="Clum A."/>
            <person name="Coughlan A.Y."/>
            <person name="Deshpande S."/>
            <person name="Douglass A.P."/>
            <person name="Hanson S.J."/>
            <person name="Klenk H.-P."/>
            <person name="Labutti K."/>
            <person name="Lapidus A."/>
            <person name="Lindquist E."/>
            <person name="Lipzen A."/>
            <person name="Meier-Kolthoff J.P."/>
            <person name="Ohm R.A."/>
            <person name="Otillar R.P."/>
            <person name="Pangilinan J."/>
            <person name="Peng Y."/>
            <person name="Rokas A."/>
            <person name="Rosa C.A."/>
            <person name="Scheuner C."/>
            <person name="Sibirny A.A."/>
            <person name="Slot J.C."/>
            <person name="Stielow J.B."/>
            <person name="Sun H."/>
            <person name="Kurtzman C.P."/>
            <person name="Blackwell M."/>
            <person name="Grigoriev I.V."/>
            <person name="Jeffries T.W."/>
        </authorList>
    </citation>
    <scope>NUCLEOTIDE SEQUENCE [LARGE SCALE GENOMIC DNA]</scope>
    <source>
        <strain evidence="2">NRRL Y-12698</strain>
    </source>
</reference>
<dbReference type="GO" id="GO:0070096">
    <property type="term" value="P:mitochondrial outer membrane translocase complex assembly"/>
    <property type="evidence" value="ECO:0007669"/>
    <property type="project" value="InterPro"/>
</dbReference>